<evidence type="ECO:0000256" key="1">
    <source>
        <dbReference type="ARBA" id="ARBA00000142"/>
    </source>
</evidence>
<dbReference type="EMBL" id="BSOT01000011">
    <property type="protein sequence ID" value="GLR72510.1"/>
    <property type="molecule type" value="Genomic_DNA"/>
</dbReference>
<reference evidence="8" key="2">
    <citation type="submission" date="2023-01" db="EMBL/GenBank/DDBJ databases">
        <title>Draft genome sequence of Agaribacter marinus strain NBRC 110023.</title>
        <authorList>
            <person name="Sun Q."/>
            <person name="Mori K."/>
        </authorList>
    </citation>
    <scope>NUCLEOTIDE SEQUENCE</scope>
    <source>
        <strain evidence="8">NBRC 110023</strain>
    </source>
</reference>
<dbReference type="EC" id="2.1.1.33" evidence="3"/>
<dbReference type="SUPFAM" id="SSF53335">
    <property type="entry name" value="S-adenosyl-L-methionine-dependent methyltransferases"/>
    <property type="match status" value="1"/>
</dbReference>
<comment type="catalytic activity">
    <reaction evidence="1">
        <text>guanosine(46) in tRNA + S-adenosyl-L-methionine = N(7)-methylguanosine(46) in tRNA + S-adenosyl-L-homocysteine</text>
        <dbReference type="Rhea" id="RHEA:42708"/>
        <dbReference type="Rhea" id="RHEA-COMP:10188"/>
        <dbReference type="Rhea" id="RHEA-COMP:10189"/>
        <dbReference type="ChEBI" id="CHEBI:57856"/>
        <dbReference type="ChEBI" id="CHEBI:59789"/>
        <dbReference type="ChEBI" id="CHEBI:74269"/>
        <dbReference type="ChEBI" id="CHEBI:74480"/>
        <dbReference type="EC" id="2.1.1.33"/>
    </reaction>
</comment>
<dbReference type="InterPro" id="IPR029063">
    <property type="entry name" value="SAM-dependent_MTases_sf"/>
</dbReference>
<keyword evidence="5" id="KW-0808">Transferase</keyword>
<evidence type="ECO:0000256" key="7">
    <source>
        <dbReference type="ARBA" id="ARBA00022694"/>
    </source>
</evidence>
<evidence type="ECO:0000256" key="2">
    <source>
        <dbReference type="ARBA" id="ARBA00003015"/>
    </source>
</evidence>
<dbReference type="InterPro" id="IPR003358">
    <property type="entry name" value="tRNA_(Gua-N-7)_MeTrfase_Trmb"/>
</dbReference>
<name>A0AA37T243_9ALTE</name>
<accession>A0AA37T243</accession>
<keyword evidence="6" id="KW-0949">S-adenosyl-L-methionine</keyword>
<keyword evidence="7" id="KW-0819">tRNA processing</keyword>
<keyword evidence="4" id="KW-0489">Methyltransferase</keyword>
<organism evidence="8 9">
    <name type="scientific">Agaribacter marinus</name>
    <dbReference type="NCBI Taxonomy" id="1431249"/>
    <lineage>
        <taxon>Bacteria</taxon>
        <taxon>Pseudomonadati</taxon>
        <taxon>Pseudomonadota</taxon>
        <taxon>Gammaproteobacteria</taxon>
        <taxon>Alteromonadales</taxon>
        <taxon>Alteromonadaceae</taxon>
        <taxon>Agaribacter</taxon>
    </lineage>
</organism>
<evidence type="ECO:0000256" key="4">
    <source>
        <dbReference type="ARBA" id="ARBA00022603"/>
    </source>
</evidence>
<dbReference type="PROSITE" id="PS51625">
    <property type="entry name" value="SAM_MT_TRMB"/>
    <property type="match status" value="1"/>
</dbReference>
<dbReference type="Gene3D" id="3.40.50.150">
    <property type="entry name" value="Vaccinia Virus protein VP39"/>
    <property type="match status" value="1"/>
</dbReference>
<keyword evidence="9" id="KW-1185">Reference proteome</keyword>
<reference evidence="8" key="1">
    <citation type="journal article" date="2014" name="Int. J. Syst. Evol. Microbiol.">
        <title>Complete genome sequence of Corynebacterium casei LMG S-19264T (=DSM 44701T), isolated from a smear-ripened cheese.</title>
        <authorList>
            <consortium name="US DOE Joint Genome Institute (JGI-PGF)"/>
            <person name="Walter F."/>
            <person name="Albersmeier A."/>
            <person name="Kalinowski J."/>
            <person name="Ruckert C."/>
        </authorList>
    </citation>
    <scope>NUCLEOTIDE SEQUENCE</scope>
    <source>
        <strain evidence="8">NBRC 110023</strain>
    </source>
</reference>
<comment type="function">
    <text evidence="2">Catalyzes the formation of N(7)-methylguanine at position 46 (m7G46) in tRNA.</text>
</comment>
<dbReference type="Proteomes" id="UP001156601">
    <property type="component" value="Unassembled WGS sequence"/>
</dbReference>
<proteinExistence type="predicted"/>
<evidence type="ECO:0000313" key="8">
    <source>
        <dbReference type="EMBL" id="GLR72510.1"/>
    </source>
</evidence>
<dbReference type="CDD" id="cd02440">
    <property type="entry name" value="AdoMet_MTases"/>
    <property type="match status" value="1"/>
</dbReference>
<gene>
    <name evidence="8" type="ORF">GCM10007852_34180</name>
</gene>
<protein>
    <recommendedName>
        <fullName evidence="3">tRNA (guanine(46)-N(7))-methyltransferase</fullName>
        <ecNumber evidence="3">2.1.1.33</ecNumber>
    </recommendedName>
</protein>
<dbReference type="Pfam" id="PF02390">
    <property type="entry name" value="Methyltransf_4"/>
    <property type="match status" value="1"/>
</dbReference>
<dbReference type="GO" id="GO:0008176">
    <property type="term" value="F:tRNA (guanine(46)-N7)-methyltransferase activity"/>
    <property type="evidence" value="ECO:0007669"/>
    <property type="project" value="UniProtKB-EC"/>
</dbReference>
<evidence type="ECO:0000256" key="6">
    <source>
        <dbReference type="ARBA" id="ARBA00022691"/>
    </source>
</evidence>
<dbReference type="AlphaFoldDB" id="A0AA37T243"/>
<evidence type="ECO:0000256" key="3">
    <source>
        <dbReference type="ARBA" id="ARBA00011977"/>
    </source>
</evidence>
<evidence type="ECO:0000313" key="9">
    <source>
        <dbReference type="Proteomes" id="UP001156601"/>
    </source>
</evidence>
<sequence length="230" mass="26332">MEYIEMQEARKITSNQEDVHEDLLSYVQKHQTGKSHKPFAKHTTDAFEYVVEWLEGWHGGVIIDACCGVGESTLVLAAKYPEARVIGVDKSAARLDKHAYYKSRHADADAVNAIVIQADLHDFWRLLAAKLDTETPWAVKKQYLLYPNPYPKKSQLGKRWHASDALPSMLSVCNKIEVRSNWSIYVREFAIALAKYGLDMHVEEHKARPITPFERKYQDSGQRCWRGVSA</sequence>
<comment type="caution">
    <text evidence="8">The sequence shown here is derived from an EMBL/GenBank/DDBJ whole genome shotgun (WGS) entry which is preliminary data.</text>
</comment>
<evidence type="ECO:0000256" key="5">
    <source>
        <dbReference type="ARBA" id="ARBA00022679"/>
    </source>
</evidence>